<accession>A0A1N6XA17</accession>
<gene>
    <name evidence="2" type="ORF">SAMN05878282_11244</name>
</gene>
<evidence type="ECO:0000256" key="1">
    <source>
        <dbReference type="SAM" id="Coils"/>
    </source>
</evidence>
<organism evidence="2 3">
    <name type="scientific">Aquipseudomonas alcaligenes</name>
    <name type="common">Pseudomonas alcaligenes</name>
    <dbReference type="NCBI Taxonomy" id="43263"/>
    <lineage>
        <taxon>Bacteria</taxon>
        <taxon>Pseudomonadati</taxon>
        <taxon>Pseudomonadota</taxon>
        <taxon>Gammaproteobacteria</taxon>
        <taxon>Pseudomonadales</taxon>
        <taxon>Pseudomonadaceae</taxon>
        <taxon>Aquipseudomonas</taxon>
    </lineage>
</organism>
<sequence>MADDKLMWRVTAEQVLKAMQFYNASELKAVQSKLTASATQLEKLASGPLRHLLAQDEEEIIRRAADLVSQLNLRVEHAKEIKKREEKRKEDETKKRSAAVLKVLNDTFQIEQILGDELHCRLVSVAEISLSLSQDKQILVYLTTQALADEMLATLNRYSREGDPLPRFAKYLHRNLISGLEDTLFGLSNETPPAEALRSLLARAEEHRGAVRQSYKTLFEELQRLILIDASDNVERFPAKPAGRR</sequence>
<dbReference type="RefSeq" id="WP_139332621.1">
    <property type="nucleotide sequence ID" value="NZ_FTMP01000012.1"/>
</dbReference>
<feature type="coiled-coil region" evidence="1">
    <location>
        <begin position="68"/>
        <end position="95"/>
    </location>
</feature>
<protein>
    <submittedName>
        <fullName evidence="2">Uncharacterized protein</fullName>
    </submittedName>
</protein>
<evidence type="ECO:0000313" key="2">
    <source>
        <dbReference type="EMBL" id="SIQ99091.1"/>
    </source>
</evidence>
<evidence type="ECO:0000313" key="3">
    <source>
        <dbReference type="Proteomes" id="UP000185841"/>
    </source>
</evidence>
<dbReference type="Proteomes" id="UP000185841">
    <property type="component" value="Unassembled WGS sequence"/>
</dbReference>
<keyword evidence="1" id="KW-0175">Coiled coil</keyword>
<dbReference type="AlphaFoldDB" id="A0A1N6XA17"/>
<dbReference type="EMBL" id="FTMP01000012">
    <property type="protein sequence ID" value="SIQ99091.1"/>
    <property type="molecule type" value="Genomic_DNA"/>
</dbReference>
<reference evidence="2 3" key="1">
    <citation type="submission" date="2017-01" db="EMBL/GenBank/DDBJ databases">
        <authorList>
            <person name="Mah S.A."/>
            <person name="Swanson W.J."/>
            <person name="Moy G.W."/>
            <person name="Vacquier V.D."/>
        </authorList>
    </citation>
    <scope>NUCLEOTIDE SEQUENCE [LARGE SCALE GENOMIC DNA]</scope>
    <source>
        <strain evidence="2 3">RU36E</strain>
    </source>
</reference>
<name>A0A1N6XA17_AQUAC</name>
<proteinExistence type="predicted"/>